<accession>A0A172ZAJ8</accession>
<evidence type="ECO:0000313" key="2">
    <source>
        <dbReference type="EMBL" id="ANF94638.1"/>
    </source>
</evidence>
<proteinExistence type="predicted"/>
<reference evidence="3" key="1">
    <citation type="submission" date="2015-10" db="EMBL/GenBank/DDBJ databases">
        <title>Genome of Paenibacillus bovis sp. nov.</title>
        <authorList>
            <person name="Wu Z."/>
            <person name="Gao C."/>
            <person name="Liu Z."/>
            <person name="Zheng H."/>
        </authorList>
    </citation>
    <scope>NUCLEOTIDE SEQUENCE [LARGE SCALE GENOMIC DNA]</scope>
    <source>
        <strain evidence="3">BD3526</strain>
    </source>
</reference>
<sequence>MNRLFIAFAAFLKKRLMGNVIPAVVILLFWFYGLQASMEDSIGTAIVAFILLSIGDMVSLYFFENSAKHKKHVG</sequence>
<reference evidence="2 3" key="2">
    <citation type="journal article" date="2016" name="Int. J. Syst. Evol. Microbiol.">
        <title>Paenibacillus bovis sp. nov., isolated from raw yak (Bos grunniens) milk.</title>
        <authorList>
            <person name="Gao C."/>
            <person name="Han J."/>
            <person name="Liu Z."/>
            <person name="Xu X."/>
            <person name="Hang F."/>
            <person name="Wu Z."/>
        </authorList>
    </citation>
    <scope>NUCLEOTIDE SEQUENCE [LARGE SCALE GENOMIC DNA]</scope>
    <source>
        <strain evidence="2 3">BD3526</strain>
    </source>
</reference>
<keyword evidence="3" id="KW-1185">Reference proteome</keyword>
<feature type="transmembrane region" description="Helical" evidence="1">
    <location>
        <begin position="16"/>
        <end position="35"/>
    </location>
</feature>
<name>A0A172ZAJ8_9BACL</name>
<keyword evidence="1" id="KW-0472">Membrane</keyword>
<keyword evidence="1" id="KW-0812">Transmembrane</keyword>
<evidence type="ECO:0000256" key="1">
    <source>
        <dbReference type="SAM" id="Phobius"/>
    </source>
</evidence>
<gene>
    <name evidence="2" type="ORF">AR543_00380</name>
</gene>
<dbReference type="Proteomes" id="UP000078148">
    <property type="component" value="Chromosome"/>
</dbReference>
<feature type="transmembrane region" description="Helical" evidence="1">
    <location>
        <begin position="41"/>
        <end position="63"/>
    </location>
</feature>
<keyword evidence="1" id="KW-1133">Transmembrane helix</keyword>
<protein>
    <submittedName>
        <fullName evidence="2">Uncharacterized protein</fullName>
    </submittedName>
</protein>
<evidence type="ECO:0000313" key="3">
    <source>
        <dbReference type="Proteomes" id="UP000078148"/>
    </source>
</evidence>
<dbReference type="EMBL" id="CP013023">
    <property type="protein sequence ID" value="ANF94638.1"/>
    <property type="molecule type" value="Genomic_DNA"/>
</dbReference>
<dbReference type="KEGG" id="pbv:AR543_00380"/>
<organism evidence="2 3">
    <name type="scientific">Paenibacillus bovis</name>
    <dbReference type="NCBI Taxonomy" id="1616788"/>
    <lineage>
        <taxon>Bacteria</taxon>
        <taxon>Bacillati</taxon>
        <taxon>Bacillota</taxon>
        <taxon>Bacilli</taxon>
        <taxon>Bacillales</taxon>
        <taxon>Paenibacillaceae</taxon>
        <taxon>Paenibacillus</taxon>
    </lineage>
</organism>
<dbReference type="AlphaFoldDB" id="A0A172ZAJ8"/>
<dbReference type="OrthoDB" id="2625278at2"/>
<dbReference type="RefSeq" id="WP_060530804.1">
    <property type="nucleotide sequence ID" value="NZ_CP013023.1"/>
</dbReference>